<dbReference type="Gene3D" id="3.40.50.300">
    <property type="entry name" value="P-loop containing nucleotide triphosphate hydrolases"/>
    <property type="match status" value="1"/>
</dbReference>
<accession>A0A1W2E1B2</accession>
<dbReference type="Pfam" id="PF01656">
    <property type="entry name" value="CbiA"/>
    <property type="match status" value="1"/>
</dbReference>
<feature type="region of interest" description="Disordered" evidence="3">
    <location>
        <begin position="1"/>
        <end position="35"/>
    </location>
</feature>
<feature type="compositionally biased region" description="Basic and acidic residues" evidence="3">
    <location>
        <begin position="13"/>
        <end position="23"/>
    </location>
</feature>
<dbReference type="RefSeq" id="WP_084354164.1">
    <property type="nucleotide sequence ID" value="NZ_FWYD01000020.1"/>
</dbReference>
<dbReference type="InterPro" id="IPR050445">
    <property type="entry name" value="Bact_polysacc_biosynth/exp"/>
</dbReference>
<gene>
    <name evidence="5" type="ORF">SAMN06295998_12034</name>
</gene>
<evidence type="ECO:0000256" key="3">
    <source>
        <dbReference type="SAM" id="MobiDB-lite"/>
    </source>
</evidence>
<reference evidence="5 6" key="1">
    <citation type="submission" date="2017-04" db="EMBL/GenBank/DDBJ databases">
        <authorList>
            <person name="Afonso C.L."/>
            <person name="Miller P.J."/>
            <person name="Scott M.A."/>
            <person name="Spackman E."/>
            <person name="Goraichik I."/>
            <person name="Dimitrov K.M."/>
            <person name="Suarez D.L."/>
            <person name="Swayne D.E."/>
        </authorList>
    </citation>
    <scope>NUCLEOTIDE SEQUENCE [LARGE SCALE GENOMIC DNA]</scope>
    <source>
        <strain evidence="5 6">CGMCC 1.12644</strain>
    </source>
</reference>
<dbReference type="OrthoDB" id="9775724at2"/>
<evidence type="ECO:0000313" key="5">
    <source>
        <dbReference type="EMBL" id="SMD03192.1"/>
    </source>
</evidence>
<evidence type="ECO:0000313" key="6">
    <source>
        <dbReference type="Proteomes" id="UP000192330"/>
    </source>
</evidence>
<dbReference type="CDD" id="cd05387">
    <property type="entry name" value="BY-kinase"/>
    <property type="match status" value="1"/>
</dbReference>
<dbReference type="PANTHER" id="PTHR32309">
    <property type="entry name" value="TYROSINE-PROTEIN KINASE"/>
    <property type="match status" value="1"/>
</dbReference>
<feature type="domain" description="CobQ/CobB/MinD/ParA nucleotide binding" evidence="4">
    <location>
        <begin position="89"/>
        <end position="222"/>
    </location>
</feature>
<dbReference type="EMBL" id="FWYD01000020">
    <property type="protein sequence ID" value="SMD03192.1"/>
    <property type="molecule type" value="Genomic_DNA"/>
</dbReference>
<dbReference type="GO" id="GO:0004713">
    <property type="term" value="F:protein tyrosine kinase activity"/>
    <property type="evidence" value="ECO:0007669"/>
    <property type="project" value="TreeGrafter"/>
</dbReference>
<evidence type="ECO:0000259" key="4">
    <source>
        <dbReference type="Pfam" id="PF01656"/>
    </source>
</evidence>
<protein>
    <submittedName>
        <fullName evidence="5">CobQ/CobB/MinD/ParA nucleotide binding domain-containing protein</fullName>
    </submittedName>
</protein>
<dbReference type="AlphaFoldDB" id="A0A1W2E1B2"/>
<dbReference type="SUPFAM" id="SSF52540">
    <property type="entry name" value="P-loop containing nucleoside triphosphate hydrolases"/>
    <property type="match status" value="1"/>
</dbReference>
<name>A0A1W2E1B2_9RHOB</name>
<organism evidence="5 6">
    <name type="scientific">Primorskyibacter flagellatus</name>
    <dbReference type="NCBI Taxonomy" id="1387277"/>
    <lineage>
        <taxon>Bacteria</taxon>
        <taxon>Pseudomonadati</taxon>
        <taxon>Pseudomonadota</taxon>
        <taxon>Alphaproteobacteria</taxon>
        <taxon>Rhodobacterales</taxon>
        <taxon>Roseobacteraceae</taxon>
        <taxon>Primorskyibacter</taxon>
    </lineage>
</organism>
<dbReference type="InterPro" id="IPR005702">
    <property type="entry name" value="Wzc-like_C"/>
</dbReference>
<keyword evidence="6" id="KW-1185">Reference proteome</keyword>
<evidence type="ECO:0000256" key="1">
    <source>
        <dbReference type="ARBA" id="ARBA00022741"/>
    </source>
</evidence>
<proteinExistence type="predicted"/>
<evidence type="ECO:0000256" key="2">
    <source>
        <dbReference type="ARBA" id="ARBA00022840"/>
    </source>
</evidence>
<feature type="compositionally biased region" description="Low complexity" evidence="3">
    <location>
        <begin position="1"/>
        <end position="11"/>
    </location>
</feature>
<dbReference type="InterPro" id="IPR002586">
    <property type="entry name" value="CobQ/CobB/MinD/ParA_Nub-bd_dom"/>
</dbReference>
<dbReference type="Proteomes" id="UP000192330">
    <property type="component" value="Unassembled WGS sequence"/>
</dbReference>
<keyword evidence="1" id="KW-0547">Nucleotide-binding</keyword>
<dbReference type="PANTHER" id="PTHR32309:SF13">
    <property type="entry name" value="FERRIC ENTEROBACTIN TRANSPORT PROTEIN FEPE"/>
    <property type="match status" value="1"/>
</dbReference>
<sequence length="269" mass="29710">MEKLQAALARARNQRDGREDQTKAPRRRQTGLPQTVPEPWEALEKVDLSHAGLRQHRIVAHDAGRGATNFDILRTKILMQMQQNGWTRLAITSPVSSSGKTTVACNLALGLGRQGNLRTMLFDFDLGDPSVHEYLGIERSQRLSDVLSGRVPLGDHAIRVRDNVAVVTSPEPEPDPTQFILSDRMETFLNATQESYQPDIMIFDLPAVLSGDRARAFLKTVDCALIVALAGRTKFSDLDACEREVAESTNVLGVVMNGCHPSAMPREDL</sequence>
<keyword evidence="2" id="KW-0067">ATP-binding</keyword>
<dbReference type="InterPro" id="IPR027417">
    <property type="entry name" value="P-loop_NTPase"/>
</dbReference>
<dbReference type="STRING" id="1387277.SAMN06295998_12034"/>
<dbReference type="GO" id="GO:0005886">
    <property type="term" value="C:plasma membrane"/>
    <property type="evidence" value="ECO:0007669"/>
    <property type="project" value="TreeGrafter"/>
</dbReference>